<sequence length="540" mass="59044">MSELRGRRGGDDPSKGNTPGNQAGETGRPENETSRQSDDGVRDQQTSRTDAPTPDRHDATHHVAPRPLPAREKSEQRLDDVYWPGNARGASAEQRDDSTAPNSSTVVSRASERRQEDSRASADPRLREVQASEAYSIDEGETADHRSSQPLTAREKLEQRLDEMYWPGYSKWSSAERGDDESAERRPVDPPSAPATTPVDDRPEPEDPFASYSPELQAHMLHDDTLARLQYISPPAQEAETTAHDSDPPSLVESPGADERTSEVELRDDVASVALTADDSTASTSRLAGETGDQPAASSPDQPPTDLEAAAAEDQKLAVDSVPAGDLLETDDVAAGIDSEPGSVAGVDEVAEPEHEFVDDATPEEMDQYRRIREADDVDALADHSGMPRAVIEEAKQHLFQRLHDVAVRPGEIRHGYFTPDALYGDLWERVASGAELTDKNRVEFWSLLAHEYVESKLMAAGLPYRSPDPEAWDHYGTPLATSDYPSAHNTAPLSARSSRMDLLILWDSTLDIPRGDLRVAEDLSNLDEVVRVAKEGLGL</sequence>
<feature type="compositionally biased region" description="Basic and acidic residues" evidence="1">
    <location>
        <begin position="27"/>
        <end position="42"/>
    </location>
</feature>
<protein>
    <submittedName>
        <fullName evidence="2">Uncharacterized protein</fullName>
    </submittedName>
</protein>
<feature type="compositionally biased region" description="Polar residues" evidence="1">
    <location>
        <begin position="99"/>
        <end position="108"/>
    </location>
</feature>
<evidence type="ECO:0000313" key="3">
    <source>
        <dbReference type="Proteomes" id="UP000294225"/>
    </source>
</evidence>
<feature type="compositionally biased region" description="Polar residues" evidence="1">
    <location>
        <begin position="15"/>
        <end position="24"/>
    </location>
</feature>
<dbReference type="EMBL" id="SJKC01000009">
    <property type="protein sequence ID" value="TCC29684.1"/>
    <property type="molecule type" value="Genomic_DNA"/>
</dbReference>
<dbReference type="Proteomes" id="UP000294225">
    <property type="component" value="Unassembled WGS sequence"/>
</dbReference>
<feature type="compositionally biased region" description="Basic and acidic residues" evidence="1">
    <location>
        <begin position="142"/>
        <end position="156"/>
    </location>
</feature>
<accession>A0A4R0ICM8</accession>
<feature type="region of interest" description="Disordered" evidence="1">
    <location>
        <begin position="168"/>
        <end position="314"/>
    </location>
</feature>
<organism evidence="2 3">
    <name type="scientific">Kribbella speibonae</name>
    <dbReference type="NCBI Taxonomy" id="1572660"/>
    <lineage>
        <taxon>Bacteria</taxon>
        <taxon>Bacillati</taxon>
        <taxon>Actinomycetota</taxon>
        <taxon>Actinomycetes</taxon>
        <taxon>Propionibacteriales</taxon>
        <taxon>Kribbellaceae</taxon>
        <taxon>Kribbella</taxon>
    </lineage>
</organism>
<gene>
    <name evidence="2" type="ORF">E0H92_42500</name>
</gene>
<comment type="caution">
    <text evidence="2">The sequence shown here is derived from an EMBL/GenBank/DDBJ whole genome shotgun (WGS) entry which is preliminary data.</text>
</comment>
<proteinExistence type="predicted"/>
<evidence type="ECO:0000313" key="2">
    <source>
        <dbReference type="EMBL" id="TCC29684.1"/>
    </source>
</evidence>
<dbReference type="AlphaFoldDB" id="A0A4R0ICM8"/>
<evidence type="ECO:0000256" key="1">
    <source>
        <dbReference type="SAM" id="MobiDB-lite"/>
    </source>
</evidence>
<feature type="compositionally biased region" description="Basic and acidic residues" evidence="1">
    <location>
        <begin position="69"/>
        <end position="80"/>
    </location>
</feature>
<dbReference type="RefSeq" id="WP_131500288.1">
    <property type="nucleotide sequence ID" value="NZ_SJKC01000009.1"/>
</dbReference>
<feature type="compositionally biased region" description="Basic and acidic residues" evidence="1">
    <location>
        <begin position="110"/>
        <end position="130"/>
    </location>
</feature>
<reference evidence="2 3" key="1">
    <citation type="submission" date="2019-02" db="EMBL/GenBank/DDBJ databases">
        <title>Kribbella capetownensis sp. nov. and Kribbella speibonae sp. nov., isolated from soil.</title>
        <authorList>
            <person name="Curtis S.M."/>
            <person name="Norton I."/>
            <person name="Everest G.J."/>
            <person name="Meyers P.R."/>
        </authorList>
    </citation>
    <scope>NUCLEOTIDE SEQUENCE [LARGE SCALE GENOMIC DNA]</scope>
    <source>
        <strain evidence="2 3">YM55</strain>
    </source>
</reference>
<feature type="compositionally biased region" description="Basic and acidic residues" evidence="1">
    <location>
        <begin position="257"/>
        <end position="270"/>
    </location>
</feature>
<name>A0A4R0ICM8_9ACTN</name>
<feature type="region of interest" description="Disordered" evidence="1">
    <location>
        <begin position="1"/>
        <end position="156"/>
    </location>
</feature>
<feature type="compositionally biased region" description="Basic and acidic residues" evidence="1">
    <location>
        <begin position="1"/>
        <end position="14"/>
    </location>
</feature>